<dbReference type="EMBL" id="MU274915">
    <property type="protein sequence ID" value="KAI0088111.1"/>
    <property type="molecule type" value="Genomic_DNA"/>
</dbReference>
<evidence type="ECO:0000313" key="2">
    <source>
        <dbReference type="Proteomes" id="UP001055072"/>
    </source>
</evidence>
<accession>A0ACB8U1K7</accession>
<name>A0ACB8U1K7_9APHY</name>
<comment type="caution">
    <text evidence="1">The sequence shown here is derived from an EMBL/GenBank/DDBJ whole genome shotgun (WGS) entry which is preliminary data.</text>
</comment>
<reference evidence="1" key="1">
    <citation type="journal article" date="2021" name="Environ. Microbiol.">
        <title>Gene family expansions and transcriptome signatures uncover fungal adaptations to wood decay.</title>
        <authorList>
            <person name="Hage H."/>
            <person name="Miyauchi S."/>
            <person name="Viragh M."/>
            <person name="Drula E."/>
            <person name="Min B."/>
            <person name="Chaduli D."/>
            <person name="Navarro D."/>
            <person name="Favel A."/>
            <person name="Norest M."/>
            <person name="Lesage-Meessen L."/>
            <person name="Balint B."/>
            <person name="Merenyi Z."/>
            <person name="de Eugenio L."/>
            <person name="Morin E."/>
            <person name="Martinez A.T."/>
            <person name="Baldrian P."/>
            <person name="Stursova M."/>
            <person name="Martinez M.J."/>
            <person name="Novotny C."/>
            <person name="Magnuson J.K."/>
            <person name="Spatafora J.W."/>
            <person name="Maurice S."/>
            <person name="Pangilinan J."/>
            <person name="Andreopoulos W."/>
            <person name="LaButti K."/>
            <person name="Hundley H."/>
            <person name="Na H."/>
            <person name="Kuo A."/>
            <person name="Barry K."/>
            <person name="Lipzen A."/>
            <person name="Henrissat B."/>
            <person name="Riley R."/>
            <person name="Ahrendt S."/>
            <person name="Nagy L.G."/>
            <person name="Grigoriev I.V."/>
            <person name="Martin F."/>
            <person name="Rosso M.N."/>
        </authorList>
    </citation>
    <scope>NUCLEOTIDE SEQUENCE</scope>
    <source>
        <strain evidence="1">CBS 384.51</strain>
    </source>
</reference>
<proteinExistence type="predicted"/>
<evidence type="ECO:0000313" key="1">
    <source>
        <dbReference type="EMBL" id="KAI0088111.1"/>
    </source>
</evidence>
<gene>
    <name evidence="1" type="ORF">BDY19DRAFT_211694</name>
</gene>
<sequence length="78" mass="9017">MKTWFHFVLVCGIRCRILGPRGYKAGPSRDIYRHTCLATSNCSGVSRYESAFYFFNIISVVSVVLAIEQMYEPWQPFT</sequence>
<keyword evidence="2" id="KW-1185">Reference proteome</keyword>
<dbReference type="Proteomes" id="UP001055072">
    <property type="component" value="Unassembled WGS sequence"/>
</dbReference>
<protein>
    <submittedName>
        <fullName evidence="1">Uncharacterized protein</fullName>
    </submittedName>
</protein>
<organism evidence="1 2">
    <name type="scientific">Irpex rosettiformis</name>
    <dbReference type="NCBI Taxonomy" id="378272"/>
    <lineage>
        <taxon>Eukaryota</taxon>
        <taxon>Fungi</taxon>
        <taxon>Dikarya</taxon>
        <taxon>Basidiomycota</taxon>
        <taxon>Agaricomycotina</taxon>
        <taxon>Agaricomycetes</taxon>
        <taxon>Polyporales</taxon>
        <taxon>Irpicaceae</taxon>
        <taxon>Irpex</taxon>
    </lineage>
</organism>